<dbReference type="Proteomes" id="UP000825729">
    <property type="component" value="Unassembled WGS sequence"/>
</dbReference>
<protein>
    <submittedName>
        <fullName evidence="4">Uncharacterized protein</fullName>
    </submittedName>
</protein>
<organism evidence="4 5">
    <name type="scientific">Aristolochia fimbriata</name>
    <name type="common">White veined hardy Dutchman's pipe vine</name>
    <dbReference type="NCBI Taxonomy" id="158543"/>
    <lineage>
        <taxon>Eukaryota</taxon>
        <taxon>Viridiplantae</taxon>
        <taxon>Streptophyta</taxon>
        <taxon>Embryophyta</taxon>
        <taxon>Tracheophyta</taxon>
        <taxon>Spermatophyta</taxon>
        <taxon>Magnoliopsida</taxon>
        <taxon>Magnoliidae</taxon>
        <taxon>Piperales</taxon>
        <taxon>Aristolochiaceae</taxon>
        <taxon>Aristolochia</taxon>
    </lineage>
</organism>
<dbReference type="Gene3D" id="3.40.50.720">
    <property type="entry name" value="NAD(P)-binding Rossmann-like Domain"/>
    <property type="match status" value="2"/>
</dbReference>
<evidence type="ECO:0000256" key="2">
    <source>
        <dbReference type="ARBA" id="ARBA00006484"/>
    </source>
</evidence>
<proteinExistence type="inferred from homology"/>
<dbReference type="AlphaFoldDB" id="A0AAV7DRK2"/>
<name>A0AAV7DRK2_ARIFI</name>
<dbReference type="PANTHER" id="PTHR43391:SF89">
    <property type="entry name" value="11-BETA-HYDROXYSTEROID DEHYDROGENASE 1A-RELATED"/>
    <property type="match status" value="1"/>
</dbReference>
<dbReference type="PROSITE" id="PS00061">
    <property type="entry name" value="ADH_SHORT"/>
    <property type="match status" value="1"/>
</dbReference>
<dbReference type="GO" id="GO:0005829">
    <property type="term" value="C:cytosol"/>
    <property type="evidence" value="ECO:0007669"/>
    <property type="project" value="TreeGrafter"/>
</dbReference>
<comment type="subcellular location">
    <subcellularLocation>
        <location evidence="1">Membrane</location>
        <topology evidence="1">Single-pass type II membrane protein</topology>
    </subcellularLocation>
</comment>
<gene>
    <name evidence="4" type="ORF">H6P81_019388</name>
</gene>
<dbReference type="InterPro" id="IPR036291">
    <property type="entry name" value="NAD(P)-bd_dom_sf"/>
</dbReference>
<dbReference type="PANTHER" id="PTHR43391">
    <property type="entry name" value="RETINOL DEHYDROGENASE-RELATED"/>
    <property type="match status" value="1"/>
</dbReference>
<dbReference type="InterPro" id="IPR020904">
    <property type="entry name" value="Sc_DH/Rdtase_CS"/>
</dbReference>
<sequence length="212" mass="23054">MKSKVVIITGASSGIGEKMTYQYAKRGSRLVLVARREIQISGVLYIYFTHYAIPHLIRSSNGRIIVTANSTIGVVPGPNLIIYNASKAALIHFYQTLRVELGSEVKFTIVTPGAMESEPRVKAKGKGLLKEGEMGIDEIGRDILLGPLPVEVGESAAARIVDEASVTGPGNDRSTTLSSRPCWCHSEEVLLPRIDPLCEDKARLNEPALVQR</sequence>
<dbReference type="GO" id="GO:0016020">
    <property type="term" value="C:membrane"/>
    <property type="evidence" value="ECO:0007669"/>
    <property type="project" value="UniProtKB-SubCell"/>
</dbReference>
<dbReference type="Pfam" id="PF00106">
    <property type="entry name" value="adh_short"/>
    <property type="match status" value="2"/>
</dbReference>
<dbReference type="SUPFAM" id="SSF51735">
    <property type="entry name" value="NAD(P)-binding Rossmann-fold domains"/>
    <property type="match status" value="1"/>
</dbReference>
<dbReference type="InterPro" id="IPR002347">
    <property type="entry name" value="SDR_fam"/>
</dbReference>
<evidence type="ECO:0000313" key="4">
    <source>
        <dbReference type="EMBL" id="KAG9439223.1"/>
    </source>
</evidence>
<comment type="similarity">
    <text evidence="2">Belongs to the short-chain dehydrogenases/reductases (SDR) family.</text>
</comment>
<keyword evidence="5" id="KW-1185">Reference proteome</keyword>
<dbReference type="EMBL" id="JAINDJ010000008">
    <property type="protein sequence ID" value="KAG9439223.1"/>
    <property type="molecule type" value="Genomic_DNA"/>
</dbReference>
<evidence type="ECO:0000313" key="5">
    <source>
        <dbReference type="Proteomes" id="UP000825729"/>
    </source>
</evidence>
<dbReference type="PRINTS" id="PR00081">
    <property type="entry name" value="GDHRDH"/>
</dbReference>
<keyword evidence="3" id="KW-0560">Oxidoreductase</keyword>
<accession>A0AAV7DRK2</accession>
<comment type="caution">
    <text evidence="4">The sequence shown here is derived from an EMBL/GenBank/DDBJ whole genome shotgun (WGS) entry which is preliminary data.</text>
</comment>
<evidence type="ECO:0000256" key="3">
    <source>
        <dbReference type="ARBA" id="ARBA00023002"/>
    </source>
</evidence>
<dbReference type="GO" id="GO:0016491">
    <property type="term" value="F:oxidoreductase activity"/>
    <property type="evidence" value="ECO:0007669"/>
    <property type="project" value="UniProtKB-KW"/>
</dbReference>
<evidence type="ECO:0000256" key="1">
    <source>
        <dbReference type="ARBA" id="ARBA00004606"/>
    </source>
</evidence>
<reference evidence="4 5" key="1">
    <citation type="submission" date="2021-07" db="EMBL/GenBank/DDBJ databases">
        <title>The Aristolochia fimbriata genome: insights into angiosperm evolution, floral development and chemical biosynthesis.</title>
        <authorList>
            <person name="Jiao Y."/>
        </authorList>
    </citation>
    <scope>NUCLEOTIDE SEQUENCE [LARGE SCALE GENOMIC DNA]</scope>
    <source>
        <strain evidence="4">IBCAS-2021</strain>
        <tissue evidence="4">Leaf</tissue>
    </source>
</reference>